<dbReference type="GO" id="GO:0140359">
    <property type="term" value="F:ABC-type transporter activity"/>
    <property type="evidence" value="ECO:0007669"/>
    <property type="project" value="InterPro"/>
</dbReference>
<evidence type="ECO:0000256" key="1">
    <source>
        <dbReference type="SAM" id="Phobius"/>
    </source>
</evidence>
<dbReference type="PANTHER" id="PTHR43471:SF3">
    <property type="entry name" value="ABC TRANSPORTER PERMEASE PROTEIN NATB"/>
    <property type="match status" value="1"/>
</dbReference>
<evidence type="ECO:0000313" key="2">
    <source>
        <dbReference type="EMBL" id="SVE16617.1"/>
    </source>
</evidence>
<keyword evidence="1" id="KW-0472">Membrane</keyword>
<reference evidence="2" key="1">
    <citation type="submission" date="2018-05" db="EMBL/GenBank/DDBJ databases">
        <authorList>
            <person name="Lanie J.A."/>
            <person name="Ng W.-L."/>
            <person name="Kazmierczak K.M."/>
            <person name="Andrzejewski T.M."/>
            <person name="Davidsen T.M."/>
            <person name="Wayne K.J."/>
            <person name="Tettelin H."/>
            <person name="Glass J.I."/>
            <person name="Rusch D."/>
            <person name="Podicherti R."/>
            <person name="Tsui H.-C.T."/>
            <person name="Winkler M.E."/>
        </authorList>
    </citation>
    <scope>NUCLEOTIDE SEQUENCE</scope>
</reference>
<accession>A0A383B909</accession>
<dbReference type="EMBL" id="UINC01198593">
    <property type="protein sequence ID" value="SVE16617.1"/>
    <property type="molecule type" value="Genomic_DNA"/>
</dbReference>
<organism evidence="2">
    <name type="scientific">marine metagenome</name>
    <dbReference type="NCBI Taxonomy" id="408172"/>
    <lineage>
        <taxon>unclassified sequences</taxon>
        <taxon>metagenomes</taxon>
        <taxon>ecological metagenomes</taxon>
    </lineage>
</organism>
<dbReference type="AlphaFoldDB" id="A0A383B909"/>
<feature type="transmembrane region" description="Helical" evidence="1">
    <location>
        <begin position="21"/>
        <end position="39"/>
    </location>
</feature>
<evidence type="ECO:0008006" key="3">
    <source>
        <dbReference type="Google" id="ProtNLM"/>
    </source>
</evidence>
<dbReference type="PANTHER" id="PTHR43471">
    <property type="entry name" value="ABC TRANSPORTER PERMEASE"/>
    <property type="match status" value="1"/>
</dbReference>
<gene>
    <name evidence="2" type="ORF">METZ01_LOCUS469471</name>
</gene>
<feature type="non-terminal residue" evidence="2">
    <location>
        <position position="212"/>
    </location>
</feature>
<name>A0A383B909_9ZZZZ</name>
<dbReference type="GO" id="GO:0005886">
    <property type="term" value="C:plasma membrane"/>
    <property type="evidence" value="ECO:0007669"/>
    <property type="project" value="UniProtKB-SubCell"/>
</dbReference>
<proteinExistence type="predicted"/>
<keyword evidence="1" id="KW-1133">Transmembrane helix</keyword>
<sequence length="212" mass="23029">MTTAWIVFRKELRETLRDRRTLLMMVVVPVLLYPALLVATEQLALVGFRQLEAEPATVGVAGSGSVNILRFLERRDGVTVVDVLDPVVAIRADSVQAVVVLGPRPIAGSTQSATVLYDATDERSLRARNVLTESLRDWGEGLLAERLTERGLPLSFATPLALADSSVARAEELGGYTLGRFLPMLLILVTLLGTFYPAIDLAAGEKERGTLE</sequence>
<keyword evidence="1" id="KW-0812">Transmembrane</keyword>
<protein>
    <recommendedName>
        <fullName evidence="3">ABC-2 type transporter domain-containing protein</fullName>
    </recommendedName>
</protein>